<dbReference type="InterPro" id="IPR034907">
    <property type="entry name" value="NDK-like_dom"/>
</dbReference>
<keyword evidence="7" id="KW-0963">Cytoplasm</keyword>
<dbReference type="HAMAP" id="MF_00451">
    <property type="entry name" value="NDP_kinase"/>
    <property type="match status" value="1"/>
</dbReference>
<keyword evidence="2 7" id="KW-0597">Phosphoprotein</keyword>
<dbReference type="Gene3D" id="3.30.70.141">
    <property type="entry name" value="Nucleoside diphosphate kinase-like domain"/>
    <property type="match status" value="1"/>
</dbReference>
<dbReference type="RefSeq" id="WP_251808582.1">
    <property type="nucleotide sequence ID" value="NZ_CP166679.1"/>
</dbReference>
<feature type="binding site" evidence="7 8">
    <location>
        <position position="87"/>
    </location>
    <ligand>
        <name>ATP</name>
        <dbReference type="ChEBI" id="CHEBI:30616"/>
    </ligand>
</feature>
<comment type="function">
    <text evidence="7">Major role in the synthesis of nucleoside triphosphates other than ATP. The ATP gamma phosphate is transferred to the NDP beta phosphate via a ping-pong mechanism, using a phosphorylated active-site intermediate.</text>
</comment>
<evidence type="ECO:0000313" key="11">
    <source>
        <dbReference type="EMBL" id="MFD2791710.1"/>
    </source>
</evidence>
<keyword evidence="7" id="KW-0546">Nucleotide metabolism</keyword>
<evidence type="ECO:0000256" key="1">
    <source>
        <dbReference type="ARBA" id="ARBA00008142"/>
    </source>
</evidence>
<evidence type="ECO:0000256" key="7">
    <source>
        <dbReference type="HAMAP-Rule" id="MF_00451"/>
    </source>
</evidence>
<feature type="binding site" evidence="7 8">
    <location>
        <position position="93"/>
    </location>
    <ligand>
        <name>ATP</name>
        <dbReference type="ChEBI" id="CHEBI:30616"/>
    </ligand>
</feature>
<evidence type="ECO:0000256" key="3">
    <source>
        <dbReference type="ARBA" id="ARBA00022679"/>
    </source>
</evidence>
<comment type="catalytic activity">
    <reaction evidence="7">
        <text>a ribonucleoside 5'-diphosphate + ATP = a ribonucleoside 5'-triphosphate + ADP</text>
        <dbReference type="Rhea" id="RHEA:18113"/>
        <dbReference type="ChEBI" id="CHEBI:30616"/>
        <dbReference type="ChEBI" id="CHEBI:57930"/>
        <dbReference type="ChEBI" id="CHEBI:61557"/>
        <dbReference type="ChEBI" id="CHEBI:456216"/>
        <dbReference type="EC" id="2.7.4.6"/>
    </reaction>
</comment>
<comment type="subcellular location">
    <subcellularLocation>
        <location evidence="7">Cytoplasm</location>
    </subcellularLocation>
</comment>
<organism evidence="11 12">
    <name type="scientific">Arenibacter antarcticus</name>
    <dbReference type="NCBI Taxonomy" id="2040469"/>
    <lineage>
        <taxon>Bacteria</taxon>
        <taxon>Pseudomonadati</taxon>
        <taxon>Bacteroidota</taxon>
        <taxon>Flavobacteriia</taxon>
        <taxon>Flavobacteriales</taxon>
        <taxon>Flavobacteriaceae</taxon>
        <taxon>Arenibacter</taxon>
    </lineage>
</organism>
<sequence length="139" mass="15057">MSTNRTFTMIKPDAVKNGHIGGILDKITSAGFKIVAMKYTQLSKRDAQEFYAVHNERPFFGELVDFMSSGPIVAAILEKDNAVEDFRALIGATNPADAAEGTIRKLYATSIGENAVHGSDSDENAALEGAFHFAGREIF</sequence>
<comment type="cofactor">
    <cofactor evidence="7">
        <name>Mg(2+)</name>
        <dbReference type="ChEBI" id="CHEBI:18420"/>
    </cofactor>
</comment>
<gene>
    <name evidence="7" type="primary">ndk</name>
    <name evidence="11" type="ORF">ACFS1K_18220</name>
</gene>
<feature type="binding site" evidence="7 8">
    <location>
        <position position="104"/>
    </location>
    <ligand>
        <name>ATP</name>
        <dbReference type="ChEBI" id="CHEBI:30616"/>
    </ligand>
</feature>
<keyword evidence="12" id="KW-1185">Reference proteome</keyword>
<dbReference type="InterPro" id="IPR001564">
    <property type="entry name" value="Nucleoside_diP_kinase"/>
</dbReference>
<dbReference type="SUPFAM" id="SSF54919">
    <property type="entry name" value="Nucleoside diphosphate kinase, NDK"/>
    <property type="match status" value="1"/>
</dbReference>
<keyword evidence="4 7" id="KW-0547">Nucleotide-binding</keyword>
<dbReference type="PROSITE" id="PS51374">
    <property type="entry name" value="NDPK_LIKE"/>
    <property type="match status" value="1"/>
</dbReference>
<feature type="binding site" evidence="7 8">
    <location>
        <position position="114"/>
    </location>
    <ligand>
        <name>ATP</name>
        <dbReference type="ChEBI" id="CHEBI:30616"/>
    </ligand>
</feature>
<proteinExistence type="inferred from homology"/>
<dbReference type="EMBL" id="JBHUOK010000034">
    <property type="protein sequence ID" value="MFD2791710.1"/>
    <property type="molecule type" value="Genomic_DNA"/>
</dbReference>
<evidence type="ECO:0000256" key="8">
    <source>
        <dbReference type="PROSITE-ProRule" id="PRU00706"/>
    </source>
</evidence>
<keyword evidence="6 7" id="KW-0067">ATP-binding</keyword>
<feature type="binding site" evidence="7 8">
    <location>
        <position position="11"/>
    </location>
    <ligand>
        <name>ATP</name>
        <dbReference type="ChEBI" id="CHEBI:30616"/>
    </ligand>
</feature>
<dbReference type="Pfam" id="PF00334">
    <property type="entry name" value="NDK"/>
    <property type="match status" value="1"/>
</dbReference>
<dbReference type="PRINTS" id="PR01243">
    <property type="entry name" value="NUCDPKINASE"/>
</dbReference>
<name>A0ABW5VMF8_9FLAO</name>
<evidence type="ECO:0000256" key="6">
    <source>
        <dbReference type="ARBA" id="ARBA00022840"/>
    </source>
</evidence>
<dbReference type="GO" id="GO:0004550">
    <property type="term" value="F:nucleoside diphosphate kinase activity"/>
    <property type="evidence" value="ECO:0007669"/>
    <property type="project" value="UniProtKB-EC"/>
</dbReference>
<feature type="binding site" evidence="7 8">
    <location>
        <position position="59"/>
    </location>
    <ligand>
        <name>ATP</name>
        <dbReference type="ChEBI" id="CHEBI:30616"/>
    </ligand>
</feature>
<evidence type="ECO:0000256" key="9">
    <source>
        <dbReference type="RuleBase" id="RU004011"/>
    </source>
</evidence>
<keyword evidence="7" id="KW-0479">Metal-binding</keyword>
<feature type="domain" description="Nucleoside diphosphate kinase-like" evidence="10">
    <location>
        <begin position="3"/>
        <end position="139"/>
    </location>
</feature>
<dbReference type="Proteomes" id="UP001597532">
    <property type="component" value="Unassembled WGS sequence"/>
</dbReference>
<comment type="catalytic activity">
    <reaction evidence="7">
        <text>a 2'-deoxyribonucleoside 5'-diphosphate + ATP = a 2'-deoxyribonucleoside 5'-triphosphate + ADP</text>
        <dbReference type="Rhea" id="RHEA:44640"/>
        <dbReference type="ChEBI" id="CHEBI:30616"/>
        <dbReference type="ChEBI" id="CHEBI:61560"/>
        <dbReference type="ChEBI" id="CHEBI:73316"/>
        <dbReference type="ChEBI" id="CHEBI:456216"/>
        <dbReference type="EC" id="2.7.4.6"/>
    </reaction>
</comment>
<comment type="caution">
    <text evidence="11">The sequence shown here is derived from an EMBL/GenBank/DDBJ whole genome shotgun (WGS) entry which is preliminary data.</text>
</comment>
<dbReference type="InterPro" id="IPR036850">
    <property type="entry name" value="NDK-like_dom_sf"/>
</dbReference>
<dbReference type="NCBIfam" id="NF011116">
    <property type="entry name" value="PRK14545.1"/>
    <property type="match status" value="1"/>
</dbReference>
<evidence type="ECO:0000256" key="4">
    <source>
        <dbReference type="ARBA" id="ARBA00022741"/>
    </source>
</evidence>
<dbReference type="PANTHER" id="PTHR46161">
    <property type="entry name" value="NUCLEOSIDE DIPHOSPHATE KINASE"/>
    <property type="match status" value="1"/>
</dbReference>
<dbReference type="CDD" id="cd04413">
    <property type="entry name" value="NDPk_I"/>
    <property type="match status" value="1"/>
</dbReference>
<protein>
    <recommendedName>
        <fullName evidence="7">Nucleoside diphosphate kinase</fullName>
        <shortName evidence="7">NDK</shortName>
        <shortName evidence="7">NDP kinase</shortName>
        <ecNumber evidence="7">2.7.4.6</ecNumber>
    </recommendedName>
    <alternativeName>
        <fullName evidence="7">Nucleoside-2-P kinase</fullName>
    </alternativeName>
</protein>
<evidence type="ECO:0000259" key="10">
    <source>
        <dbReference type="SMART" id="SM00562"/>
    </source>
</evidence>
<comment type="similarity">
    <text evidence="1 7 8 9">Belongs to the NDK family.</text>
</comment>
<evidence type="ECO:0000313" key="12">
    <source>
        <dbReference type="Proteomes" id="UP001597532"/>
    </source>
</evidence>
<evidence type="ECO:0000256" key="5">
    <source>
        <dbReference type="ARBA" id="ARBA00022777"/>
    </source>
</evidence>
<dbReference type="EC" id="2.7.4.6" evidence="7"/>
<dbReference type="NCBIfam" id="NF001908">
    <property type="entry name" value="PRK00668.1"/>
    <property type="match status" value="1"/>
</dbReference>
<dbReference type="PANTHER" id="PTHR46161:SF3">
    <property type="entry name" value="NUCLEOSIDE DIPHOSPHATE KINASE DDB_G0292928-RELATED"/>
    <property type="match status" value="1"/>
</dbReference>
<keyword evidence="5 7" id="KW-0418">Kinase</keyword>
<accession>A0ABW5VMF8</accession>
<comment type="subunit">
    <text evidence="7">Homotetramer.</text>
</comment>
<evidence type="ECO:0000256" key="2">
    <source>
        <dbReference type="ARBA" id="ARBA00022553"/>
    </source>
</evidence>
<dbReference type="SMART" id="SM00562">
    <property type="entry name" value="NDK"/>
    <property type="match status" value="1"/>
</dbReference>
<keyword evidence="3 7" id="KW-0808">Transferase</keyword>
<reference evidence="12" key="1">
    <citation type="journal article" date="2019" name="Int. J. Syst. Evol. Microbiol.">
        <title>The Global Catalogue of Microorganisms (GCM) 10K type strain sequencing project: providing services to taxonomists for standard genome sequencing and annotation.</title>
        <authorList>
            <consortium name="The Broad Institute Genomics Platform"/>
            <consortium name="The Broad Institute Genome Sequencing Center for Infectious Disease"/>
            <person name="Wu L."/>
            <person name="Ma J."/>
        </authorList>
    </citation>
    <scope>NUCLEOTIDE SEQUENCE [LARGE SCALE GENOMIC DNA]</scope>
    <source>
        <strain evidence="12">KCTC 52924</strain>
    </source>
</reference>
<feature type="active site" description="Pros-phosphohistidine intermediate" evidence="7 8">
    <location>
        <position position="117"/>
    </location>
</feature>
<keyword evidence="7" id="KW-0460">Magnesium</keyword>